<accession>A0AAQ3M4F7</accession>
<gene>
    <name evidence="5" type="ORF">R9X50_00351000</name>
</gene>
<comment type="similarity">
    <text evidence="2">Belongs to the AB hydrolase superfamily. LDAH family.</text>
</comment>
<dbReference type="InterPro" id="IPR019363">
    <property type="entry name" value="LDAH"/>
</dbReference>
<keyword evidence="3" id="KW-0551">Lipid droplet</keyword>
<evidence type="ECO:0000256" key="1">
    <source>
        <dbReference type="ARBA" id="ARBA00004502"/>
    </source>
</evidence>
<keyword evidence="6" id="KW-1185">Reference proteome</keyword>
<dbReference type="Gene3D" id="3.40.50.1820">
    <property type="entry name" value="alpha/beta hydrolase"/>
    <property type="match status" value="1"/>
</dbReference>
<reference evidence="5 6" key="1">
    <citation type="submission" date="2023-11" db="EMBL/GenBank/DDBJ databases">
        <title>An acidophilic fungus is an integral part of prey digestion in a carnivorous sundew plant.</title>
        <authorList>
            <person name="Tsai I.J."/>
        </authorList>
    </citation>
    <scope>NUCLEOTIDE SEQUENCE [LARGE SCALE GENOMIC DNA]</scope>
    <source>
        <strain evidence="5">169a</strain>
    </source>
</reference>
<dbReference type="PANTHER" id="PTHR13390:SF0">
    <property type="entry name" value="LIPID DROPLET-ASSOCIATED HYDROLASE"/>
    <property type="match status" value="1"/>
</dbReference>
<dbReference type="AlphaFoldDB" id="A0AAQ3M4F7"/>
<organism evidence="5 6">
    <name type="scientific">Acrodontium crateriforme</name>
    <dbReference type="NCBI Taxonomy" id="150365"/>
    <lineage>
        <taxon>Eukaryota</taxon>
        <taxon>Fungi</taxon>
        <taxon>Dikarya</taxon>
        <taxon>Ascomycota</taxon>
        <taxon>Pezizomycotina</taxon>
        <taxon>Dothideomycetes</taxon>
        <taxon>Dothideomycetidae</taxon>
        <taxon>Mycosphaerellales</taxon>
        <taxon>Teratosphaeriaceae</taxon>
        <taxon>Acrodontium</taxon>
    </lineage>
</organism>
<evidence type="ECO:0000256" key="3">
    <source>
        <dbReference type="ARBA" id="ARBA00022677"/>
    </source>
</evidence>
<evidence type="ECO:0000313" key="5">
    <source>
        <dbReference type="EMBL" id="WPH00680.1"/>
    </source>
</evidence>
<evidence type="ECO:0000313" key="6">
    <source>
        <dbReference type="Proteomes" id="UP001303373"/>
    </source>
</evidence>
<comment type="subcellular location">
    <subcellularLocation>
        <location evidence="1">Lipid droplet</location>
    </subcellularLocation>
</comment>
<name>A0AAQ3M4F7_9PEZI</name>
<dbReference type="PANTHER" id="PTHR13390">
    <property type="entry name" value="LIPASE"/>
    <property type="match status" value="1"/>
</dbReference>
<dbReference type="Proteomes" id="UP001303373">
    <property type="component" value="Chromosome 5"/>
</dbReference>
<protein>
    <recommendedName>
        <fullName evidence="7">Lipid droplet-associated hydrolase</fullName>
    </recommendedName>
</protein>
<dbReference type="EMBL" id="CP138584">
    <property type="protein sequence ID" value="WPH00680.1"/>
    <property type="molecule type" value="Genomic_DNA"/>
</dbReference>
<dbReference type="SUPFAM" id="SSF53474">
    <property type="entry name" value="alpha/beta-Hydrolases"/>
    <property type="match status" value="1"/>
</dbReference>
<dbReference type="Pfam" id="PF10230">
    <property type="entry name" value="LIDHydrolase"/>
    <property type="match status" value="1"/>
</dbReference>
<dbReference type="GO" id="GO:0005811">
    <property type="term" value="C:lipid droplet"/>
    <property type="evidence" value="ECO:0007669"/>
    <property type="project" value="UniProtKB-SubCell"/>
</dbReference>
<evidence type="ECO:0000256" key="2">
    <source>
        <dbReference type="ARBA" id="ARBA00008300"/>
    </source>
</evidence>
<dbReference type="InterPro" id="IPR029058">
    <property type="entry name" value="AB_hydrolase_fold"/>
</dbReference>
<dbReference type="GO" id="GO:0019915">
    <property type="term" value="P:lipid storage"/>
    <property type="evidence" value="ECO:0007669"/>
    <property type="project" value="InterPro"/>
</dbReference>
<dbReference type="GO" id="GO:0016298">
    <property type="term" value="F:lipase activity"/>
    <property type="evidence" value="ECO:0007669"/>
    <property type="project" value="InterPro"/>
</dbReference>
<keyword evidence="4" id="KW-0378">Hydrolase</keyword>
<evidence type="ECO:0000256" key="4">
    <source>
        <dbReference type="ARBA" id="ARBA00022801"/>
    </source>
</evidence>
<proteinExistence type="inferred from homology"/>
<sequence>MSLKDEIYFQPANLGGKKNSRAILAFYITGNPGLIEYYRPFLSRLNRRLTEENGRDGENSKEVHVYGSSLEGFQVQSAPKSVSQGPLSLADEIACVKARFEALCRDIASQYDEPLEVIVLGHSVGAYIMLELYNATLASKPSEGQSRYEIKGLIGLFPTVVHIVKSPNGRKFGKLLQLAHIPLIISSMAYLLFAWQPLGLVTALLRLLLGMPEHGARTTAAFLKSDHGVRQALFMASDEMHSITADTWDDSFWLHDRAEQKPKMYFYFGTNDHWVDDASRNSLMKSRGRRGTVTEAGVHSNENLAKPLMEIDGNGVPHAFCFDHSEAIADKAVSYICNALRES</sequence>
<evidence type="ECO:0008006" key="7">
    <source>
        <dbReference type="Google" id="ProtNLM"/>
    </source>
</evidence>